<gene>
    <name evidence="4" type="ORF">FKY71_10120</name>
</gene>
<reference evidence="4 5" key="1">
    <citation type="submission" date="2019-06" db="EMBL/GenBank/DDBJ databases">
        <title>Metagenome assembled Genome of Spiribacter salinus SL48-SHIP from the microbial mat of Salt Lake 48 (Novosibirsk region, Russia).</title>
        <authorList>
            <person name="Shipova A."/>
            <person name="Rozanov A.S."/>
            <person name="Bryanskaya A.V."/>
            <person name="Peltek S.E."/>
        </authorList>
    </citation>
    <scope>NUCLEOTIDE SEQUENCE [LARGE SCALE GENOMIC DNA]</scope>
    <source>
        <strain evidence="4">SL48-SHIP-2</strain>
    </source>
</reference>
<evidence type="ECO:0000256" key="2">
    <source>
        <dbReference type="ARBA" id="ARBA00023180"/>
    </source>
</evidence>
<keyword evidence="2" id="KW-0325">Glycoprotein</keyword>
<protein>
    <submittedName>
        <fullName evidence="4">Sulfotransferase</fullName>
    </submittedName>
</protein>
<dbReference type="PANTHER" id="PTHR10605:SF56">
    <property type="entry name" value="BIFUNCTIONAL HEPARAN SULFATE N-DEACETYLASE_N-SULFOTRANSFERASE"/>
    <property type="match status" value="1"/>
</dbReference>
<evidence type="ECO:0000256" key="1">
    <source>
        <dbReference type="ARBA" id="ARBA00022679"/>
    </source>
</evidence>
<organism evidence="4 5">
    <name type="scientific">Spiribacter salinus</name>
    <dbReference type="NCBI Taxonomy" id="1335746"/>
    <lineage>
        <taxon>Bacteria</taxon>
        <taxon>Pseudomonadati</taxon>
        <taxon>Pseudomonadota</taxon>
        <taxon>Gammaproteobacteria</taxon>
        <taxon>Chromatiales</taxon>
        <taxon>Ectothiorhodospiraceae</taxon>
        <taxon>Spiribacter</taxon>
    </lineage>
</organism>
<name>A0A540VSL9_9GAMM</name>
<feature type="domain" description="Sulfotransferase" evidence="3">
    <location>
        <begin position="3"/>
        <end position="186"/>
    </location>
</feature>
<accession>A0A540VSL9</accession>
<keyword evidence="1 4" id="KW-0808">Transferase</keyword>
<dbReference type="GO" id="GO:0008146">
    <property type="term" value="F:sulfotransferase activity"/>
    <property type="evidence" value="ECO:0007669"/>
    <property type="project" value="InterPro"/>
</dbReference>
<dbReference type="InterPro" id="IPR027417">
    <property type="entry name" value="P-loop_NTPase"/>
</dbReference>
<evidence type="ECO:0000313" key="5">
    <source>
        <dbReference type="Proteomes" id="UP000315400"/>
    </source>
</evidence>
<comment type="caution">
    <text evidence="4">The sequence shown here is derived from an EMBL/GenBank/DDBJ whole genome shotgun (WGS) entry which is preliminary data.</text>
</comment>
<dbReference type="AlphaFoldDB" id="A0A540VSL9"/>
<dbReference type="InterPro" id="IPR037359">
    <property type="entry name" value="NST/OST"/>
</dbReference>
<proteinExistence type="predicted"/>
<dbReference type="EMBL" id="VIFK01000088">
    <property type="protein sequence ID" value="TQE99143.1"/>
    <property type="molecule type" value="Genomic_DNA"/>
</dbReference>
<dbReference type="InterPro" id="IPR000863">
    <property type="entry name" value="Sulfotransferase_dom"/>
</dbReference>
<dbReference type="Pfam" id="PF00685">
    <property type="entry name" value="Sulfotransfer_1"/>
    <property type="match status" value="1"/>
</dbReference>
<evidence type="ECO:0000313" key="4">
    <source>
        <dbReference type="EMBL" id="TQE99143.1"/>
    </source>
</evidence>
<dbReference type="SUPFAM" id="SSF52540">
    <property type="entry name" value="P-loop containing nucleoside triphosphate hydrolases"/>
    <property type="match status" value="1"/>
</dbReference>
<dbReference type="Gene3D" id="3.40.50.300">
    <property type="entry name" value="P-loop containing nucleotide triphosphate hydrolases"/>
    <property type="match status" value="1"/>
</dbReference>
<dbReference type="Proteomes" id="UP000315400">
    <property type="component" value="Unassembled WGS sequence"/>
</dbReference>
<sequence>MKNVFLIGAMKSGTSSLYHALAKHPQVATPKKKELDYFVKPGQHTTYSSHFNITTDTSLTLDGTTQYSKYPQFRHIVESIFFMNPHALFIYLMRDPVDRFESNIAHHIARNEGIDPASWRDSKKTQSALAYGQYYMQIGPYINRFGPHRVFLGAFEDFISDQTAFIRRVCQFLDLDMNDMELDGARKNPRRSTNNADKFALNSDDEKKLVREIQPDIDCLQLTSNLDLEAWWPRYRCVRDHV</sequence>
<evidence type="ECO:0000259" key="3">
    <source>
        <dbReference type="Pfam" id="PF00685"/>
    </source>
</evidence>
<dbReference type="PANTHER" id="PTHR10605">
    <property type="entry name" value="HEPARAN SULFATE SULFOTRANSFERASE"/>
    <property type="match status" value="1"/>
</dbReference>